<dbReference type="RefSeq" id="WP_379742508.1">
    <property type="nucleotide sequence ID" value="NZ_JBHSGW010000027.1"/>
</dbReference>
<sequence length="165" mass="18590">MKKYIITSLVIVLAVSFWNCEKDDICAQETPTTPRLIIEFYDAANPTELKNVTNLGIAEPTFETGYAFNAVSSITIPLRTNQDTTTLNFVLNGSDEDATNDLTDVVTFNYSRIETYISRACGYKTTFILNDTDGLVIPTSNWISSYEIVQTNINNEDETHVKIYF</sequence>
<name>A0ABV9P4Y2_9FLAO</name>
<dbReference type="InterPro" id="IPR045607">
    <property type="entry name" value="DUF6452"/>
</dbReference>
<protein>
    <submittedName>
        <fullName evidence="1">DUF6452 family protein</fullName>
    </submittedName>
</protein>
<proteinExistence type="predicted"/>
<gene>
    <name evidence="1" type="ORF">ACFO3U_11755</name>
</gene>
<dbReference type="EMBL" id="JBHSGW010000027">
    <property type="protein sequence ID" value="MFC4740667.1"/>
    <property type="molecule type" value="Genomic_DNA"/>
</dbReference>
<organism evidence="1 2">
    <name type="scientific">Flavobacterium ponti</name>
    <dbReference type="NCBI Taxonomy" id="665133"/>
    <lineage>
        <taxon>Bacteria</taxon>
        <taxon>Pseudomonadati</taxon>
        <taxon>Bacteroidota</taxon>
        <taxon>Flavobacteriia</taxon>
        <taxon>Flavobacteriales</taxon>
        <taxon>Flavobacteriaceae</taxon>
        <taxon>Flavobacterium</taxon>
    </lineage>
</organism>
<evidence type="ECO:0000313" key="2">
    <source>
        <dbReference type="Proteomes" id="UP001595885"/>
    </source>
</evidence>
<keyword evidence="2" id="KW-1185">Reference proteome</keyword>
<dbReference type="Proteomes" id="UP001595885">
    <property type="component" value="Unassembled WGS sequence"/>
</dbReference>
<comment type="caution">
    <text evidence="1">The sequence shown here is derived from an EMBL/GenBank/DDBJ whole genome shotgun (WGS) entry which is preliminary data.</text>
</comment>
<reference evidence="2" key="1">
    <citation type="journal article" date="2019" name="Int. J. Syst. Evol. Microbiol.">
        <title>The Global Catalogue of Microorganisms (GCM) 10K type strain sequencing project: providing services to taxonomists for standard genome sequencing and annotation.</title>
        <authorList>
            <consortium name="The Broad Institute Genomics Platform"/>
            <consortium name="The Broad Institute Genome Sequencing Center for Infectious Disease"/>
            <person name="Wu L."/>
            <person name="Ma J."/>
        </authorList>
    </citation>
    <scope>NUCLEOTIDE SEQUENCE [LARGE SCALE GENOMIC DNA]</scope>
    <source>
        <strain evidence="2">CCUG 50349</strain>
    </source>
</reference>
<dbReference type="Pfam" id="PF20050">
    <property type="entry name" value="DUF6452"/>
    <property type="match status" value="1"/>
</dbReference>
<evidence type="ECO:0000313" key="1">
    <source>
        <dbReference type="EMBL" id="MFC4740667.1"/>
    </source>
</evidence>
<accession>A0ABV9P4Y2</accession>